<reference evidence="3 6" key="2">
    <citation type="submission" date="2011-04" db="EMBL/GenBank/DDBJ databases">
        <title>The complete genome of Selenomonas sputigena DSM 20758.</title>
        <authorList>
            <consortium name="US DOE Joint Genome Institute (JGI-PGF)"/>
            <person name="Lucas S."/>
            <person name="Copeland A."/>
            <person name="Lapidus A."/>
            <person name="Bruce D."/>
            <person name="Goodwin L."/>
            <person name="Pitluck S."/>
            <person name="Peters L."/>
            <person name="Kyrpides N."/>
            <person name="Mavromatis K."/>
            <person name="Ivanova N."/>
            <person name="Ovchinnikova G."/>
            <person name="Teshima H."/>
            <person name="Detter J.C."/>
            <person name="Tapia R."/>
            <person name="Han C."/>
            <person name="Land M."/>
            <person name="Hauser L."/>
            <person name="Markowitz V."/>
            <person name="Cheng J.-F."/>
            <person name="Hugenholtz P."/>
            <person name="Woyke T."/>
            <person name="Wu D."/>
            <person name="Gronow S."/>
            <person name="Wellnitz S."/>
            <person name="Schneider S."/>
            <person name="Klenk H.-P."/>
            <person name="Eisen J.A."/>
        </authorList>
    </citation>
    <scope>NUCLEOTIDE SEQUENCE [LARGE SCALE GENOMIC DNA]</scope>
    <source>
        <strain evidence="3">ATCC 35185</strain>
        <strain evidence="6">ATCC 35185 / DSM 20758 / VPI D19B-28</strain>
    </source>
</reference>
<dbReference type="PANTHER" id="PTHR31302:SF0">
    <property type="entry name" value="TRANSMEMBRANE PROTEIN WITH METALLOPHOSPHOESTERASE DOMAIN"/>
    <property type="match status" value="1"/>
</dbReference>
<feature type="domain" description="Calcineurin-like phosphoesterase" evidence="2">
    <location>
        <begin position="153"/>
        <end position="329"/>
    </location>
</feature>
<dbReference type="KEGG" id="ssg:Selsp_1522"/>
<reference evidence="4 5" key="1">
    <citation type="submission" date="2009-09" db="EMBL/GenBank/DDBJ databases">
        <authorList>
            <person name="Weinstock G."/>
            <person name="Sodergren E."/>
            <person name="Clifton S."/>
            <person name="Fulton L."/>
            <person name="Fulton B."/>
            <person name="Courtney L."/>
            <person name="Fronick C."/>
            <person name="Harrison M."/>
            <person name="Strong C."/>
            <person name="Farmer C."/>
            <person name="Delahaunty K."/>
            <person name="Markovic C."/>
            <person name="Hall O."/>
            <person name="Minx P."/>
            <person name="Tomlinson C."/>
            <person name="Mitreva M."/>
            <person name="Nelson J."/>
            <person name="Hou S."/>
            <person name="Wollam A."/>
            <person name="Pepin K.H."/>
            <person name="Johnson M."/>
            <person name="Bhonagiri V."/>
            <person name="Nash W.E."/>
            <person name="Warren W."/>
            <person name="Chinwalla A."/>
            <person name="Mardis E.R."/>
            <person name="Wilson R.K."/>
        </authorList>
    </citation>
    <scope>NUCLEOTIDE SEQUENCE [LARGE SCALE GENOMIC DNA]</scope>
    <source>
        <strain evidence="4">ATCC 35185</strain>
        <strain evidence="5">ATCC 35185 / DSM 20758 / VPI D19B-28</strain>
    </source>
</reference>
<feature type="transmembrane region" description="Helical" evidence="1">
    <location>
        <begin position="6"/>
        <end position="26"/>
    </location>
</feature>
<evidence type="ECO:0000313" key="3">
    <source>
        <dbReference type="EMBL" id="AEC00479.1"/>
    </source>
</evidence>
<keyword evidence="1" id="KW-0812">Transmembrane</keyword>
<organism evidence="4 5">
    <name type="scientific">Selenomonas sputigena (strain ATCC 35185 / DSM 20758 / CCUG 44933 / VPI D19B-28)</name>
    <dbReference type="NCBI Taxonomy" id="546271"/>
    <lineage>
        <taxon>Bacteria</taxon>
        <taxon>Bacillati</taxon>
        <taxon>Bacillota</taxon>
        <taxon>Negativicutes</taxon>
        <taxon>Selenomonadales</taxon>
        <taxon>Selenomonadaceae</taxon>
        <taxon>Selenomonas</taxon>
    </lineage>
</organism>
<dbReference type="AlphaFoldDB" id="C9LT92"/>
<accession>C9LT92</accession>
<keyword evidence="6" id="KW-1185">Reference proteome</keyword>
<dbReference type="eggNOG" id="COG1408">
    <property type="taxonomic scope" value="Bacteria"/>
</dbReference>
<sequence>MVSFLIILITVLAVFTVAALWALRYLLAGRALFICRVLVGVVFTIAAASFFSRRNPLAGILSDGATISLASVFFLSLMFLFLFVLAAVVLRAFYRRTLAVPEDAGRRRVLKAAGAYPAAALGAALYGNLYERNATVERRYDIPVAAPALAGYTVAQLSDVHLGMFFSLERLKSLLQQVADAAPDALLLTGDIFDYPEWTAEAVHLIDGFATAFPDGIWYCHGNHEHIRGIALVEEALATSKIHFLKNEAQCVRQGAQPLYFAGVDYPMSEYRKRLDAEAFQREKAMYAKAALEAISADAVTVLLAHHPEFIDDGAEYGARLVLTGHTHGSQFGIFGLPLFPVFKYTRGIVEKGKTTGYVHSGNGSWFPYRLGCPPEIAFFTLRA</sequence>
<dbReference type="InterPro" id="IPR051158">
    <property type="entry name" value="Metallophosphoesterase_sf"/>
</dbReference>
<dbReference type="Gene3D" id="3.60.21.10">
    <property type="match status" value="1"/>
</dbReference>
<name>C9LT92_SELS3</name>
<dbReference type="SUPFAM" id="SSF56300">
    <property type="entry name" value="Metallo-dependent phosphatases"/>
    <property type="match status" value="1"/>
</dbReference>
<dbReference type="EMBL" id="ACKP02000012">
    <property type="protein sequence ID" value="EEX77938.1"/>
    <property type="molecule type" value="Genomic_DNA"/>
</dbReference>
<evidence type="ECO:0000313" key="5">
    <source>
        <dbReference type="Proteomes" id="UP000003505"/>
    </source>
</evidence>
<dbReference type="InterPro" id="IPR004843">
    <property type="entry name" value="Calcineurin-like_PHP"/>
</dbReference>
<dbReference type="GO" id="GO:0016787">
    <property type="term" value="F:hydrolase activity"/>
    <property type="evidence" value="ECO:0007669"/>
    <property type="project" value="InterPro"/>
</dbReference>
<dbReference type="HOGENOM" id="CLU_025443_5_3_9"/>
<dbReference type="Pfam" id="PF00149">
    <property type="entry name" value="Metallophos"/>
    <property type="match status" value="1"/>
</dbReference>
<dbReference type="InterPro" id="IPR029052">
    <property type="entry name" value="Metallo-depent_PP-like"/>
</dbReference>
<evidence type="ECO:0000259" key="2">
    <source>
        <dbReference type="Pfam" id="PF00149"/>
    </source>
</evidence>
<dbReference type="STRING" id="546271.Selsp_1522"/>
<evidence type="ECO:0000313" key="6">
    <source>
        <dbReference type="Proteomes" id="UP000011124"/>
    </source>
</evidence>
<dbReference type="OrthoDB" id="9780884at2"/>
<protein>
    <submittedName>
        <fullName evidence="3">Metallophosphoesterase</fullName>
    </submittedName>
    <submittedName>
        <fullName evidence="4">Ser/Thr phosphatase family protein</fullName>
    </submittedName>
</protein>
<proteinExistence type="predicted"/>
<dbReference type="RefSeq" id="WP_006191647.1">
    <property type="nucleotide sequence ID" value="NC_015437.1"/>
</dbReference>
<evidence type="ECO:0000313" key="4">
    <source>
        <dbReference type="EMBL" id="EEX77938.1"/>
    </source>
</evidence>
<dbReference type="EMBL" id="CP002637">
    <property type="protein sequence ID" value="AEC00479.1"/>
    <property type="molecule type" value="Genomic_DNA"/>
</dbReference>
<keyword evidence="1" id="KW-0472">Membrane</keyword>
<dbReference type="PANTHER" id="PTHR31302">
    <property type="entry name" value="TRANSMEMBRANE PROTEIN WITH METALLOPHOSPHOESTERASE DOMAIN-RELATED"/>
    <property type="match status" value="1"/>
</dbReference>
<dbReference type="Proteomes" id="UP000011124">
    <property type="component" value="Chromosome"/>
</dbReference>
<feature type="transmembrane region" description="Helical" evidence="1">
    <location>
        <begin position="113"/>
        <end position="130"/>
    </location>
</feature>
<keyword evidence="1" id="KW-1133">Transmembrane helix</keyword>
<gene>
    <name evidence="3" type="ordered locus">Selsp_1522</name>
    <name evidence="4" type="ORF">SELSPUOL_00672</name>
</gene>
<evidence type="ECO:0000256" key="1">
    <source>
        <dbReference type="SAM" id="Phobius"/>
    </source>
</evidence>
<feature type="transmembrane region" description="Helical" evidence="1">
    <location>
        <begin position="72"/>
        <end position="93"/>
    </location>
</feature>
<dbReference type="Proteomes" id="UP000003505">
    <property type="component" value="Unassembled WGS sequence"/>
</dbReference>
<feature type="transmembrane region" description="Helical" evidence="1">
    <location>
        <begin position="33"/>
        <end position="52"/>
    </location>
</feature>